<feature type="compositionally biased region" description="Basic and acidic residues" evidence="1">
    <location>
        <begin position="1"/>
        <end position="10"/>
    </location>
</feature>
<keyword evidence="3" id="KW-1185">Reference proteome</keyword>
<proteinExistence type="predicted"/>
<reference evidence="2" key="2">
    <citation type="submission" date="2015-03" db="UniProtKB">
        <authorList>
            <consortium name="EnsemblPlants"/>
        </authorList>
    </citation>
    <scope>IDENTIFICATION</scope>
</reference>
<evidence type="ECO:0000313" key="2">
    <source>
        <dbReference type="EnsemblPlants" id="OBART04G19020.1"/>
    </source>
</evidence>
<dbReference type="PaxDb" id="65489-OBART04G19020.1"/>
<evidence type="ECO:0000313" key="3">
    <source>
        <dbReference type="Proteomes" id="UP000026960"/>
    </source>
</evidence>
<dbReference type="Proteomes" id="UP000026960">
    <property type="component" value="Chromosome 4"/>
</dbReference>
<organism evidence="2">
    <name type="scientific">Oryza barthii</name>
    <dbReference type="NCBI Taxonomy" id="65489"/>
    <lineage>
        <taxon>Eukaryota</taxon>
        <taxon>Viridiplantae</taxon>
        <taxon>Streptophyta</taxon>
        <taxon>Embryophyta</taxon>
        <taxon>Tracheophyta</taxon>
        <taxon>Spermatophyta</taxon>
        <taxon>Magnoliopsida</taxon>
        <taxon>Liliopsida</taxon>
        <taxon>Poales</taxon>
        <taxon>Poaceae</taxon>
        <taxon>BOP clade</taxon>
        <taxon>Oryzoideae</taxon>
        <taxon>Oryzeae</taxon>
        <taxon>Oryzinae</taxon>
        <taxon>Oryza</taxon>
    </lineage>
</organism>
<dbReference type="AlphaFoldDB" id="A0A0D3FY21"/>
<protein>
    <submittedName>
        <fullName evidence="2">Uncharacterized protein</fullName>
    </submittedName>
</protein>
<dbReference type="EnsemblPlants" id="OBART04G19020.1">
    <property type="protein sequence ID" value="OBART04G19020.1"/>
    <property type="gene ID" value="OBART04G19020"/>
</dbReference>
<feature type="compositionally biased region" description="Basic and acidic residues" evidence="1">
    <location>
        <begin position="22"/>
        <end position="66"/>
    </location>
</feature>
<dbReference type="HOGENOM" id="CLU_2137312_0_0_1"/>
<feature type="region of interest" description="Disordered" evidence="1">
    <location>
        <begin position="1"/>
        <end position="71"/>
    </location>
</feature>
<evidence type="ECO:0000256" key="1">
    <source>
        <dbReference type="SAM" id="MobiDB-lite"/>
    </source>
</evidence>
<reference evidence="2" key="1">
    <citation type="journal article" date="2009" name="Rice">
        <title>De Novo Next Generation Sequencing of Plant Genomes.</title>
        <authorList>
            <person name="Rounsley S."/>
            <person name="Marri P.R."/>
            <person name="Yu Y."/>
            <person name="He R."/>
            <person name="Sisneros N."/>
            <person name="Goicoechea J.L."/>
            <person name="Lee S.J."/>
            <person name="Angelova A."/>
            <person name="Kudrna D."/>
            <person name="Luo M."/>
            <person name="Affourtit J."/>
            <person name="Desany B."/>
            <person name="Knight J."/>
            <person name="Niazi F."/>
            <person name="Egholm M."/>
            <person name="Wing R.A."/>
        </authorList>
    </citation>
    <scope>NUCLEOTIDE SEQUENCE [LARGE SCALE GENOMIC DNA]</scope>
    <source>
        <strain evidence="2">cv. IRGC 105608</strain>
    </source>
</reference>
<sequence>MTGLDSHRAQETPARPNSPDYRQTRPPHERTLLLDHRKTSRQERSIKEERRLARPEEELRAEDRAKKTSVSSMFSAMISGLRGTILTTSATTLNFTTRAERGAQGQSAGQLVN</sequence>
<dbReference type="Gramene" id="OBART04G19020.1">
    <property type="protein sequence ID" value="OBART04G19020.1"/>
    <property type="gene ID" value="OBART04G19020"/>
</dbReference>
<name>A0A0D3FY21_9ORYZ</name>
<accession>A0A0D3FY21</accession>